<evidence type="ECO:0000259" key="1">
    <source>
        <dbReference type="PROSITE" id="PS50879"/>
    </source>
</evidence>
<accession>A0A484MIS4</accession>
<dbReference type="InterPro" id="IPR036397">
    <property type="entry name" value="RNaseH_sf"/>
</dbReference>
<reference evidence="2 3" key="1">
    <citation type="submission" date="2018-04" db="EMBL/GenBank/DDBJ databases">
        <authorList>
            <person name="Vogel A."/>
        </authorList>
    </citation>
    <scope>NUCLEOTIDE SEQUENCE [LARGE SCALE GENOMIC DNA]</scope>
</reference>
<proteinExistence type="predicted"/>
<dbReference type="OrthoDB" id="101614at2759"/>
<feature type="domain" description="RNase H type-1" evidence="1">
    <location>
        <begin position="41"/>
        <end position="180"/>
    </location>
</feature>
<keyword evidence="3" id="KW-1185">Reference proteome</keyword>
<organism evidence="2 3">
    <name type="scientific">Cuscuta campestris</name>
    <dbReference type="NCBI Taxonomy" id="132261"/>
    <lineage>
        <taxon>Eukaryota</taxon>
        <taxon>Viridiplantae</taxon>
        <taxon>Streptophyta</taxon>
        <taxon>Embryophyta</taxon>
        <taxon>Tracheophyta</taxon>
        <taxon>Spermatophyta</taxon>
        <taxon>Magnoliopsida</taxon>
        <taxon>eudicotyledons</taxon>
        <taxon>Gunneridae</taxon>
        <taxon>Pentapetalae</taxon>
        <taxon>asterids</taxon>
        <taxon>lamiids</taxon>
        <taxon>Solanales</taxon>
        <taxon>Convolvulaceae</taxon>
        <taxon>Cuscuteae</taxon>
        <taxon>Cuscuta</taxon>
        <taxon>Cuscuta subgen. Grammica</taxon>
        <taxon>Cuscuta sect. Cleistogrammica</taxon>
    </lineage>
</organism>
<name>A0A484MIS4_9ASTE</name>
<dbReference type="Gene3D" id="3.30.420.10">
    <property type="entry name" value="Ribonuclease H-like superfamily/Ribonuclease H"/>
    <property type="match status" value="1"/>
</dbReference>
<dbReference type="CDD" id="cd09279">
    <property type="entry name" value="RNase_HI_like"/>
    <property type="match status" value="1"/>
</dbReference>
<dbReference type="GO" id="GO:0003676">
    <property type="term" value="F:nucleic acid binding"/>
    <property type="evidence" value="ECO:0007669"/>
    <property type="project" value="InterPro"/>
</dbReference>
<dbReference type="EMBL" id="OOIL02003581">
    <property type="protein sequence ID" value="VFQ88417.1"/>
    <property type="molecule type" value="Genomic_DNA"/>
</dbReference>
<dbReference type="Gene3D" id="1.10.340.70">
    <property type="match status" value="1"/>
</dbReference>
<dbReference type="SUPFAM" id="SSF53098">
    <property type="entry name" value="Ribonuclease H-like"/>
    <property type="match status" value="1"/>
</dbReference>
<gene>
    <name evidence="2" type="ORF">CCAM_LOCUS30193</name>
</gene>
<sequence>MMLTQFQIEYRPRLAIKGQALADFLVEMTGLTPDLPVNKPTEQWWEMAVDGASSPRGYGGGIMFTTPEGFKIYHAIVFNFKLTNNEAEYETLAGGLRLAQALKISRVSIKSDSSLIVGQVTGNMEAREERMAQYKDLVLALLKGFEEFKIAQIPRAENADADLLSKLTQYAPEHVSKLARVEILDRASIEKLEVAAITAGSQYDRSKLVGADDHWMYDLMEYLMDGSLPEQDDRARKVKLRAPRFQVLDGKLYKRAFGGPLLRCLTNREAERVIAEVHEGVCAAHQMSRTLSQHIILLGYYWPTIVQDCERRAHGETPFSLTYGCEARLPIEAEFPTFRESNYQPQQNEEDHLAELNLVEEWRMAAEVKMSTYQQVVKKYHDNKVGPRYFQVGDGGKLAKN</sequence>
<dbReference type="Pfam" id="PF13456">
    <property type="entry name" value="RVT_3"/>
    <property type="match status" value="1"/>
</dbReference>
<dbReference type="InterPro" id="IPR002156">
    <property type="entry name" value="RNaseH_domain"/>
</dbReference>
<dbReference type="PANTHER" id="PTHR48475:SF2">
    <property type="entry name" value="RIBONUCLEASE H"/>
    <property type="match status" value="1"/>
</dbReference>
<protein>
    <recommendedName>
        <fullName evidence="1">RNase H type-1 domain-containing protein</fullName>
    </recommendedName>
</protein>
<dbReference type="InterPro" id="IPR012337">
    <property type="entry name" value="RNaseH-like_sf"/>
</dbReference>
<dbReference type="PANTHER" id="PTHR48475">
    <property type="entry name" value="RIBONUCLEASE H"/>
    <property type="match status" value="1"/>
</dbReference>
<evidence type="ECO:0000313" key="3">
    <source>
        <dbReference type="Proteomes" id="UP000595140"/>
    </source>
</evidence>
<dbReference type="GO" id="GO:0004523">
    <property type="term" value="F:RNA-DNA hybrid ribonuclease activity"/>
    <property type="evidence" value="ECO:0007669"/>
    <property type="project" value="InterPro"/>
</dbReference>
<evidence type="ECO:0000313" key="2">
    <source>
        <dbReference type="EMBL" id="VFQ88417.1"/>
    </source>
</evidence>
<dbReference type="AlphaFoldDB" id="A0A484MIS4"/>
<dbReference type="PROSITE" id="PS50879">
    <property type="entry name" value="RNASE_H_1"/>
    <property type="match status" value="1"/>
</dbReference>
<dbReference type="Proteomes" id="UP000595140">
    <property type="component" value="Unassembled WGS sequence"/>
</dbReference>